<feature type="compositionally biased region" description="Basic and acidic residues" evidence="1">
    <location>
        <begin position="273"/>
        <end position="283"/>
    </location>
</feature>
<accession>A0A6J8CYY2</accession>
<dbReference type="Gene3D" id="3.30.160.60">
    <property type="entry name" value="Classic Zinc Finger"/>
    <property type="match status" value="1"/>
</dbReference>
<name>A0A6J8CYY2_MYTCO</name>
<dbReference type="Proteomes" id="UP000507470">
    <property type="component" value="Unassembled WGS sequence"/>
</dbReference>
<evidence type="ECO:0000313" key="2">
    <source>
        <dbReference type="EMBL" id="CAC5400751.1"/>
    </source>
</evidence>
<evidence type="ECO:0000256" key="1">
    <source>
        <dbReference type="SAM" id="MobiDB-lite"/>
    </source>
</evidence>
<organism evidence="2 3">
    <name type="scientific">Mytilus coruscus</name>
    <name type="common">Sea mussel</name>
    <dbReference type="NCBI Taxonomy" id="42192"/>
    <lineage>
        <taxon>Eukaryota</taxon>
        <taxon>Metazoa</taxon>
        <taxon>Spiralia</taxon>
        <taxon>Lophotrochozoa</taxon>
        <taxon>Mollusca</taxon>
        <taxon>Bivalvia</taxon>
        <taxon>Autobranchia</taxon>
        <taxon>Pteriomorphia</taxon>
        <taxon>Mytilida</taxon>
        <taxon>Mytiloidea</taxon>
        <taxon>Mytilidae</taxon>
        <taxon>Mytilinae</taxon>
        <taxon>Mytilus</taxon>
    </lineage>
</organism>
<dbReference type="AlphaFoldDB" id="A0A6J8CYY2"/>
<gene>
    <name evidence="2" type="ORF">MCOR_34904</name>
</gene>
<dbReference type="EMBL" id="CACVKT020006301">
    <property type="protein sequence ID" value="CAC5400751.1"/>
    <property type="molecule type" value="Genomic_DNA"/>
</dbReference>
<feature type="compositionally biased region" description="Polar residues" evidence="1">
    <location>
        <begin position="284"/>
        <end position="294"/>
    </location>
</feature>
<reference evidence="2 3" key="1">
    <citation type="submission" date="2020-06" db="EMBL/GenBank/DDBJ databases">
        <authorList>
            <person name="Li R."/>
            <person name="Bekaert M."/>
        </authorList>
    </citation>
    <scope>NUCLEOTIDE SEQUENCE [LARGE SCALE GENOMIC DNA]</scope>
    <source>
        <strain evidence="3">wild</strain>
    </source>
</reference>
<feature type="region of interest" description="Disordered" evidence="1">
    <location>
        <begin position="273"/>
        <end position="357"/>
    </location>
</feature>
<keyword evidence="3" id="KW-1185">Reference proteome</keyword>
<evidence type="ECO:0000313" key="3">
    <source>
        <dbReference type="Proteomes" id="UP000507470"/>
    </source>
</evidence>
<proteinExistence type="predicted"/>
<dbReference type="OrthoDB" id="6270329at2759"/>
<sequence length="383" mass="44726">MESSAVKCRSVLNYLKFHGSEHFGREESRGEKSSVNYALRKWTSLNNNDVIRCECCTEKDTAIGYCKTCPGFIDQSCLGFHQRILNWSTHKYFIFTDREDLQITDFAPESVCQIKKHDNVVADAYCRKCRVVACSKCIKRHKRKCNTINSLQEWYHLLQAVIKTKHMVKNLIRRIPRGRNDEKLIVLSTIVIWIDQTLGIDSYTIPYSPIKERLERAASTENQTYYIASNTVVDKFYEIQQDLNREFHRSLQLNVIDDVPNEVHRQTVEQHYRHNRFTEDTTNLKKTINSNQIDDQIEEEYVSTEESSSSDEKSNSERGLGQQTNQMHMTVTYPIDNMDERRFQQVSDDIGEDSMENNVPIEKDIKILQEARLNTFKSVHSGE</sequence>
<protein>
    <recommendedName>
        <fullName evidence="4">B box-type domain-containing protein</fullName>
    </recommendedName>
</protein>
<evidence type="ECO:0008006" key="4">
    <source>
        <dbReference type="Google" id="ProtNLM"/>
    </source>
</evidence>